<dbReference type="InterPro" id="IPR054383">
    <property type="entry name" value="PspAB-like"/>
</dbReference>
<comment type="caution">
    <text evidence="1">The sequence shown here is derived from an EMBL/GenBank/DDBJ whole genome shotgun (WGS) entry which is preliminary data.</text>
</comment>
<name>W9GN91_9MICO</name>
<dbReference type="PATRIC" id="fig|584657.3.peg.268"/>
<dbReference type="RefSeq" id="WP_034712499.1">
    <property type="nucleotide sequence ID" value="NZ_AWQS01000005.1"/>
</dbReference>
<proteinExistence type="predicted"/>
<reference evidence="2" key="1">
    <citation type="submission" date="2013-08" db="EMBL/GenBank/DDBJ databases">
        <title>Intrasporangium oryzae NRRL B-24470.</title>
        <authorList>
            <person name="Liu H."/>
            <person name="Wang G."/>
        </authorList>
    </citation>
    <scope>NUCLEOTIDE SEQUENCE [LARGE SCALE GENOMIC DNA]</scope>
    <source>
        <strain evidence="2">Q5-1</strain>
    </source>
</reference>
<dbReference type="EMBL" id="AWQS01000005">
    <property type="protein sequence ID" value="EWT07741.1"/>
    <property type="molecule type" value="Genomic_DNA"/>
</dbReference>
<dbReference type="Proteomes" id="UP000019494">
    <property type="component" value="Unassembled WGS sequence"/>
</dbReference>
<gene>
    <name evidence="1" type="ORF">N864_23530</name>
</gene>
<organism evidence="1 2">
    <name type="scientific">Intrasporangium chromatireducens Q5-1</name>
    <dbReference type="NCBI Taxonomy" id="584657"/>
    <lineage>
        <taxon>Bacteria</taxon>
        <taxon>Bacillati</taxon>
        <taxon>Actinomycetota</taxon>
        <taxon>Actinomycetes</taxon>
        <taxon>Micrococcales</taxon>
        <taxon>Intrasporangiaceae</taxon>
        <taxon>Intrasporangium</taxon>
    </lineage>
</organism>
<dbReference type="Pfam" id="PF22742">
    <property type="entry name" value="PspAB"/>
    <property type="match status" value="1"/>
</dbReference>
<sequence>MGFLDILLGRSKPAGPDLDQLFALPSAAVTLQAATRFRPTGTGSVAFKAAEGAAFSGLTEHVEALLALDEGRFAISRDTFGYTWLTRTGDAADLEGLVTDLHAVNTSLVEAGYGTTLLCTLVVFGDGPQRLGLIYLYKRGTWYPFAPTAQERRDTALELQVRAVIADDLRIEPDLGRWFPVHGAPGL</sequence>
<accession>W9GN91</accession>
<dbReference type="AlphaFoldDB" id="W9GN91"/>
<protein>
    <submittedName>
        <fullName evidence="1">Uncharacterized protein</fullName>
    </submittedName>
</protein>
<keyword evidence="2" id="KW-1185">Reference proteome</keyword>
<evidence type="ECO:0000313" key="1">
    <source>
        <dbReference type="EMBL" id="EWT07741.1"/>
    </source>
</evidence>
<dbReference type="OrthoDB" id="159886at2"/>
<evidence type="ECO:0000313" key="2">
    <source>
        <dbReference type="Proteomes" id="UP000019494"/>
    </source>
</evidence>